<dbReference type="AlphaFoldDB" id="A0AAV7M6E6"/>
<comment type="caution">
    <text evidence="2">The sequence shown here is derived from an EMBL/GenBank/DDBJ whole genome shotgun (WGS) entry which is preliminary data.</text>
</comment>
<accession>A0AAV7M6E6</accession>
<evidence type="ECO:0000313" key="3">
    <source>
        <dbReference type="Proteomes" id="UP001066276"/>
    </source>
</evidence>
<gene>
    <name evidence="2" type="ORF">NDU88_004043</name>
</gene>
<name>A0AAV7M6E6_PLEWA</name>
<sequence>MAAGRRHATKLWNLLPREGGRRKKGHRGPRSTASPAGSVGLPQRDAPLTLVQGRALLQSKPGPHHKVFRSPSSGSHAVTGCSGYRGQPAIVCRPSPRQEARDLRASLSMVHHVGCGRLPRPGKGLHRRKLGMIVVCFPLVPEGSKVSGVTPWL</sequence>
<organism evidence="2 3">
    <name type="scientific">Pleurodeles waltl</name>
    <name type="common">Iberian ribbed newt</name>
    <dbReference type="NCBI Taxonomy" id="8319"/>
    <lineage>
        <taxon>Eukaryota</taxon>
        <taxon>Metazoa</taxon>
        <taxon>Chordata</taxon>
        <taxon>Craniata</taxon>
        <taxon>Vertebrata</taxon>
        <taxon>Euteleostomi</taxon>
        <taxon>Amphibia</taxon>
        <taxon>Batrachia</taxon>
        <taxon>Caudata</taxon>
        <taxon>Salamandroidea</taxon>
        <taxon>Salamandridae</taxon>
        <taxon>Pleurodelinae</taxon>
        <taxon>Pleurodeles</taxon>
    </lineage>
</organism>
<feature type="region of interest" description="Disordered" evidence="1">
    <location>
        <begin position="1"/>
        <end position="45"/>
    </location>
</feature>
<dbReference type="EMBL" id="JANPWB010000014">
    <property type="protein sequence ID" value="KAJ1098936.1"/>
    <property type="molecule type" value="Genomic_DNA"/>
</dbReference>
<proteinExistence type="predicted"/>
<feature type="region of interest" description="Disordered" evidence="1">
    <location>
        <begin position="59"/>
        <end position="80"/>
    </location>
</feature>
<evidence type="ECO:0000313" key="2">
    <source>
        <dbReference type="EMBL" id="KAJ1098936.1"/>
    </source>
</evidence>
<reference evidence="2" key="1">
    <citation type="journal article" date="2022" name="bioRxiv">
        <title>Sequencing and chromosome-scale assembly of the giantPleurodeles waltlgenome.</title>
        <authorList>
            <person name="Brown T."/>
            <person name="Elewa A."/>
            <person name="Iarovenko S."/>
            <person name="Subramanian E."/>
            <person name="Araus A.J."/>
            <person name="Petzold A."/>
            <person name="Susuki M."/>
            <person name="Suzuki K.-i.T."/>
            <person name="Hayashi T."/>
            <person name="Toyoda A."/>
            <person name="Oliveira C."/>
            <person name="Osipova E."/>
            <person name="Leigh N.D."/>
            <person name="Simon A."/>
            <person name="Yun M.H."/>
        </authorList>
    </citation>
    <scope>NUCLEOTIDE SEQUENCE</scope>
    <source>
        <strain evidence="2">20211129_DDA</strain>
        <tissue evidence="2">Liver</tissue>
    </source>
</reference>
<dbReference type="Proteomes" id="UP001066276">
    <property type="component" value="Chromosome 10"/>
</dbReference>
<protein>
    <submittedName>
        <fullName evidence="2">Uncharacterized protein</fullName>
    </submittedName>
</protein>
<evidence type="ECO:0000256" key="1">
    <source>
        <dbReference type="SAM" id="MobiDB-lite"/>
    </source>
</evidence>
<feature type="compositionally biased region" description="Basic residues" evidence="1">
    <location>
        <begin position="20"/>
        <end position="29"/>
    </location>
</feature>
<keyword evidence="3" id="KW-1185">Reference proteome</keyword>